<feature type="repeat" description="PPR" evidence="2">
    <location>
        <begin position="371"/>
        <end position="405"/>
    </location>
</feature>
<dbReference type="Pfam" id="PF01535">
    <property type="entry name" value="PPR"/>
    <property type="match status" value="1"/>
</dbReference>
<proteinExistence type="predicted"/>
<feature type="repeat" description="PPR" evidence="2">
    <location>
        <begin position="169"/>
        <end position="203"/>
    </location>
</feature>
<keyword evidence="1" id="KW-0677">Repeat</keyword>
<dbReference type="PANTHER" id="PTHR47926:SF347">
    <property type="entry name" value="PENTATRICOPEPTIDE REPEAT-CONTAINING PROTEIN"/>
    <property type="match status" value="1"/>
</dbReference>
<reference evidence="3" key="1">
    <citation type="submission" date="2023-05" db="EMBL/GenBank/DDBJ databases">
        <title>Nepenthes gracilis genome sequencing.</title>
        <authorList>
            <person name="Fukushima K."/>
        </authorList>
    </citation>
    <scope>NUCLEOTIDE SEQUENCE</scope>
    <source>
        <strain evidence="3">SING2019-196</strain>
    </source>
</reference>
<dbReference type="InterPro" id="IPR046848">
    <property type="entry name" value="E_motif"/>
</dbReference>
<evidence type="ECO:0008006" key="5">
    <source>
        <dbReference type="Google" id="ProtNLM"/>
    </source>
</evidence>
<sequence length="565" mass="62191">MFIPFQLLIPELSKSHQTISKTKQLHALITKTHLSLDPFYATKIVRFYALNDDLSSACNLFDEMPNRSVFLWNSIIRAYARARDFPKAFGLLKEMVRSETKPDSFTFACVLRACSENNDVDGLRSVHGGLVAFGLGIESICSSALVCAYSKLGLVGVASKVFKRVADPDLAMWNSMISGYGYCGFWDDGLKLFNAMRIVGEKPDGYTMVGLLSGLADPGLLGIAKGIHGSCLKNSFDFNVHVSSSLVCMYSRCNCLISAHEVFRGLLNPDLVTWTALITGFSQSGDNKNSLAFYREMNMKDVKADPVLIASALTASAQLSIVGPGCELHGYVLRHGLETDIMVSSSLIDMYSKCGFIDLAMLSFKILPHEDIVVYNAVISGLGSHGLASEAFRIFNEVLEKGLRPDESTFSALLHACWHAGLVNEGKQIFSRMKDEFDIEPETEHYVHMVKLLGMAGKLKEAYDLVTTLSEPVDAGIWGALLACCETHGDSRLAENVVHHISENKPEKSSYWVMLCNIYAKEGRWDEVKKLRDGMTNSGQRKTPGLSWITGSNSSVTSLMTAEMP</sequence>
<protein>
    <recommendedName>
        <fullName evidence="5">Pentatricopeptide repeat-containing protein</fullName>
    </recommendedName>
</protein>
<dbReference type="FunFam" id="1.25.40.10:FF:000351">
    <property type="entry name" value="Pentatricopeptide repeat-containing protein"/>
    <property type="match status" value="1"/>
</dbReference>
<dbReference type="AlphaFoldDB" id="A0AAD3XCY4"/>
<dbReference type="Pfam" id="PF20431">
    <property type="entry name" value="E_motif"/>
    <property type="match status" value="1"/>
</dbReference>
<evidence type="ECO:0000313" key="4">
    <source>
        <dbReference type="Proteomes" id="UP001279734"/>
    </source>
</evidence>
<evidence type="ECO:0000256" key="2">
    <source>
        <dbReference type="PROSITE-ProRule" id="PRU00708"/>
    </source>
</evidence>
<dbReference type="PROSITE" id="PS51375">
    <property type="entry name" value="PPR"/>
    <property type="match status" value="5"/>
</dbReference>
<feature type="repeat" description="PPR" evidence="2">
    <location>
        <begin position="270"/>
        <end position="304"/>
    </location>
</feature>
<dbReference type="Pfam" id="PF13041">
    <property type="entry name" value="PPR_2"/>
    <property type="match status" value="3"/>
</dbReference>
<dbReference type="GO" id="GO:0009451">
    <property type="term" value="P:RNA modification"/>
    <property type="evidence" value="ECO:0007669"/>
    <property type="project" value="InterPro"/>
</dbReference>
<dbReference type="InterPro" id="IPR011990">
    <property type="entry name" value="TPR-like_helical_dom_sf"/>
</dbReference>
<accession>A0AAD3XCY4</accession>
<comment type="caution">
    <text evidence="3">The sequence shown here is derived from an EMBL/GenBank/DDBJ whole genome shotgun (WGS) entry which is preliminary data.</text>
</comment>
<keyword evidence="4" id="KW-1185">Reference proteome</keyword>
<dbReference type="PANTHER" id="PTHR47926">
    <property type="entry name" value="PENTATRICOPEPTIDE REPEAT-CONTAINING PROTEIN"/>
    <property type="match status" value="1"/>
</dbReference>
<dbReference type="InterPro" id="IPR002885">
    <property type="entry name" value="PPR_rpt"/>
</dbReference>
<dbReference type="GO" id="GO:0003723">
    <property type="term" value="F:RNA binding"/>
    <property type="evidence" value="ECO:0007669"/>
    <property type="project" value="InterPro"/>
</dbReference>
<organism evidence="3 4">
    <name type="scientific">Nepenthes gracilis</name>
    <name type="common">Slender pitcher plant</name>
    <dbReference type="NCBI Taxonomy" id="150966"/>
    <lineage>
        <taxon>Eukaryota</taxon>
        <taxon>Viridiplantae</taxon>
        <taxon>Streptophyta</taxon>
        <taxon>Embryophyta</taxon>
        <taxon>Tracheophyta</taxon>
        <taxon>Spermatophyta</taxon>
        <taxon>Magnoliopsida</taxon>
        <taxon>eudicotyledons</taxon>
        <taxon>Gunneridae</taxon>
        <taxon>Pentapetalae</taxon>
        <taxon>Caryophyllales</taxon>
        <taxon>Nepenthaceae</taxon>
        <taxon>Nepenthes</taxon>
    </lineage>
</organism>
<gene>
    <name evidence="3" type="ORF">Nepgr_003096</name>
</gene>
<feature type="repeat" description="PPR" evidence="2">
    <location>
        <begin position="406"/>
        <end position="436"/>
    </location>
</feature>
<dbReference type="InterPro" id="IPR046960">
    <property type="entry name" value="PPR_At4g14850-like_plant"/>
</dbReference>
<evidence type="ECO:0000256" key="1">
    <source>
        <dbReference type="ARBA" id="ARBA00022737"/>
    </source>
</evidence>
<dbReference type="Proteomes" id="UP001279734">
    <property type="component" value="Unassembled WGS sequence"/>
</dbReference>
<feature type="repeat" description="PPR" evidence="2">
    <location>
        <begin position="68"/>
        <end position="102"/>
    </location>
</feature>
<dbReference type="Gene3D" id="1.25.40.10">
    <property type="entry name" value="Tetratricopeptide repeat domain"/>
    <property type="match status" value="5"/>
</dbReference>
<dbReference type="FunFam" id="1.25.40.10:FF:000090">
    <property type="entry name" value="Pentatricopeptide repeat-containing protein, chloroplastic"/>
    <property type="match status" value="1"/>
</dbReference>
<dbReference type="EMBL" id="BSYO01000002">
    <property type="protein sequence ID" value="GMH01257.1"/>
    <property type="molecule type" value="Genomic_DNA"/>
</dbReference>
<dbReference type="NCBIfam" id="TIGR00756">
    <property type="entry name" value="PPR"/>
    <property type="match status" value="3"/>
</dbReference>
<name>A0AAD3XCY4_NEPGR</name>
<evidence type="ECO:0000313" key="3">
    <source>
        <dbReference type="EMBL" id="GMH01257.1"/>
    </source>
</evidence>